<keyword evidence="1" id="KW-0547">Nucleotide-binding</keyword>
<dbReference type="AlphaFoldDB" id="A0AAN9XHQ6"/>
<dbReference type="InterPro" id="IPR027417">
    <property type="entry name" value="P-loop_NTPase"/>
</dbReference>
<dbReference type="Gene3D" id="3.40.50.300">
    <property type="entry name" value="P-loop containing nucleotide triphosphate hydrolases"/>
    <property type="match status" value="2"/>
</dbReference>
<dbReference type="EMBL" id="JAYMYS010000005">
    <property type="protein sequence ID" value="KAK7393022.1"/>
    <property type="molecule type" value="Genomic_DNA"/>
</dbReference>
<evidence type="ECO:0000256" key="1">
    <source>
        <dbReference type="ARBA" id="ARBA00022741"/>
    </source>
</evidence>
<keyword evidence="2" id="KW-0378">Hydrolase</keyword>
<accession>A0AAN9XHQ6</accession>
<keyword evidence="7" id="KW-1185">Reference proteome</keyword>
<protein>
    <recommendedName>
        <fullName evidence="8">DEAD/DEAH box helicase domain-containing protein</fullName>
    </recommendedName>
</protein>
<feature type="region of interest" description="Disordered" evidence="5">
    <location>
        <begin position="1"/>
        <end position="27"/>
    </location>
</feature>
<dbReference type="Proteomes" id="UP001386955">
    <property type="component" value="Unassembled WGS sequence"/>
</dbReference>
<comment type="caution">
    <text evidence="6">The sequence shown here is derived from an EMBL/GenBank/DDBJ whole genome shotgun (WGS) entry which is preliminary data.</text>
</comment>
<reference evidence="6 7" key="1">
    <citation type="submission" date="2024-01" db="EMBL/GenBank/DDBJ databases">
        <title>The genomes of 5 underutilized Papilionoideae crops provide insights into root nodulation and disease resistanc.</title>
        <authorList>
            <person name="Jiang F."/>
        </authorList>
    </citation>
    <scope>NUCLEOTIDE SEQUENCE [LARGE SCALE GENOMIC DNA]</scope>
    <source>
        <strain evidence="6">DUOXIRENSHENG_FW03</strain>
        <tissue evidence="6">Leaves</tissue>
    </source>
</reference>
<evidence type="ECO:0000313" key="7">
    <source>
        <dbReference type="Proteomes" id="UP001386955"/>
    </source>
</evidence>
<evidence type="ECO:0000256" key="2">
    <source>
        <dbReference type="ARBA" id="ARBA00022801"/>
    </source>
</evidence>
<name>A0AAN9XHQ6_PSOTE</name>
<evidence type="ECO:0008006" key="8">
    <source>
        <dbReference type="Google" id="ProtNLM"/>
    </source>
</evidence>
<evidence type="ECO:0000256" key="3">
    <source>
        <dbReference type="ARBA" id="ARBA00022806"/>
    </source>
</evidence>
<feature type="compositionally biased region" description="Basic residues" evidence="5">
    <location>
        <begin position="10"/>
        <end position="21"/>
    </location>
</feature>
<evidence type="ECO:0000313" key="6">
    <source>
        <dbReference type="EMBL" id="KAK7393022.1"/>
    </source>
</evidence>
<proteinExistence type="predicted"/>
<keyword evidence="4" id="KW-0067">ATP-binding</keyword>
<dbReference type="GO" id="GO:0004386">
    <property type="term" value="F:helicase activity"/>
    <property type="evidence" value="ECO:0007669"/>
    <property type="project" value="UniProtKB-KW"/>
</dbReference>
<evidence type="ECO:0000256" key="4">
    <source>
        <dbReference type="ARBA" id="ARBA00022840"/>
    </source>
</evidence>
<organism evidence="6 7">
    <name type="scientific">Psophocarpus tetragonolobus</name>
    <name type="common">Winged bean</name>
    <name type="synonym">Dolichos tetragonolobus</name>
    <dbReference type="NCBI Taxonomy" id="3891"/>
    <lineage>
        <taxon>Eukaryota</taxon>
        <taxon>Viridiplantae</taxon>
        <taxon>Streptophyta</taxon>
        <taxon>Embryophyta</taxon>
        <taxon>Tracheophyta</taxon>
        <taxon>Spermatophyta</taxon>
        <taxon>Magnoliopsida</taxon>
        <taxon>eudicotyledons</taxon>
        <taxon>Gunneridae</taxon>
        <taxon>Pentapetalae</taxon>
        <taxon>rosids</taxon>
        <taxon>fabids</taxon>
        <taxon>Fabales</taxon>
        <taxon>Fabaceae</taxon>
        <taxon>Papilionoideae</taxon>
        <taxon>50 kb inversion clade</taxon>
        <taxon>NPAAA clade</taxon>
        <taxon>indigoferoid/millettioid clade</taxon>
        <taxon>Phaseoleae</taxon>
        <taxon>Psophocarpus</taxon>
    </lineage>
</organism>
<sequence>MAKGEDALLRKKNKKLRKKNNRSSSAVSAKVAAVIAAKKRRKAGKRRLCQGMCFSLPTPDDPFNDRGGKEEFKAEATKKKTCSKPKDEIVCLNGKSADGTRSAVGGRNISRKLSDLQKENESIMAKNNLRQKCIINTERKDIEMAHHPSAQSHDYDISEFPSKFAFWCLNSIENALRHGDAYTDGEGNSFFLNPWGLEFLKCYSTGKDLMETSGTSATTEQIAWTISGAADTFVRKEKEGLSFAGPFLLFIVPSQEKAVQVRTVCKPLKSVGIHTVSIHPGASLDHQIQGLKTCEPEFLVSTPERLLELVSMKAIDISGVSMLVIDGLNTICSSGHTETIKSIKNCISGNPHVVIFNDCFSHVSIPVVQYLLTGSICRLSLNNSITSLSSCISQSVEVCTSEEDKVVKSIEVLDQFQSKHTHNSYMLYILRKDVKCHKLVKTLESKGCSISLNFDAASLNDSEDSDSKAVVSVIDLEQISSTDIGTYDVVVLPSFVPSLDTYVHILTKMARQSVNGVLHSFLTKEDADLAASLIAVLEQCGQNVPQTLQDLHNTSNMLED</sequence>
<gene>
    <name evidence="6" type="ORF">VNO78_21473</name>
</gene>
<dbReference type="SUPFAM" id="SSF52540">
    <property type="entry name" value="P-loop containing nucleoside triphosphate hydrolases"/>
    <property type="match status" value="1"/>
</dbReference>
<dbReference type="GO" id="GO:0016787">
    <property type="term" value="F:hydrolase activity"/>
    <property type="evidence" value="ECO:0007669"/>
    <property type="project" value="UniProtKB-KW"/>
</dbReference>
<dbReference type="PANTHER" id="PTHR47960">
    <property type="entry name" value="DEAD-BOX ATP-DEPENDENT RNA HELICASE 50"/>
    <property type="match status" value="1"/>
</dbReference>
<keyword evidence="3" id="KW-0347">Helicase</keyword>
<dbReference type="GO" id="GO:0005524">
    <property type="term" value="F:ATP binding"/>
    <property type="evidence" value="ECO:0007669"/>
    <property type="project" value="UniProtKB-KW"/>
</dbReference>
<evidence type="ECO:0000256" key="5">
    <source>
        <dbReference type="SAM" id="MobiDB-lite"/>
    </source>
</evidence>